<feature type="domain" description="PLD phosphodiesterase" evidence="17">
    <location>
        <begin position="207"/>
        <end position="234"/>
    </location>
</feature>
<comment type="function">
    <text evidence="1">Could be a virulence factor.</text>
</comment>
<evidence type="ECO:0000313" key="19">
    <source>
        <dbReference type="Proteomes" id="UP000198885"/>
    </source>
</evidence>
<feature type="transmembrane region" description="Helical" evidence="16">
    <location>
        <begin position="36"/>
        <end position="55"/>
    </location>
</feature>
<organism evidence="18 19">
    <name type="scientific">Tranquillimonas rosea</name>
    <dbReference type="NCBI Taxonomy" id="641238"/>
    <lineage>
        <taxon>Bacteria</taxon>
        <taxon>Pseudomonadati</taxon>
        <taxon>Pseudomonadota</taxon>
        <taxon>Alphaproteobacteria</taxon>
        <taxon>Rhodobacterales</taxon>
        <taxon>Roseobacteraceae</taxon>
        <taxon>Tranquillimonas</taxon>
    </lineage>
</organism>
<evidence type="ECO:0000256" key="1">
    <source>
        <dbReference type="ARBA" id="ARBA00003145"/>
    </source>
</evidence>
<evidence type="ECO:0000256" key="16">
    <source>
        <dbReference type="SAM" id="Phobius"/>
    </source>
</evidence>
<dbReference type="GO" id="GO:0032049">
    <property type="term" value="P:cardiolipin biosynthetic process"/>
    <property type="evidence" value="ECO:0007669"/>
    <property type="project" value="UniProtKB-UniRule"/>
</dbReference>
<dbReference type="InterPro" id="IPR022924">
    <property type="entry name" value="Cardiolipin_synthase"/>
</dbReference>
<dbReference type="EC" id="2.7.8.-" evidence="15"/>
<keyword evidence="19" id="KW-1185">Reference proteome</keyword>
<keyword evidence="7" id="KW-0808">Transferase</keyword>
<dbReference type="NCBIfam" id="TIGR04265">
    <property type="entry name" value="bac_cardiolipin"/>
    <property type="match status" value="1"/>
</dbReference>
<name>A0A1H9PGI7_9RHOB</name>
<feature type="domain" description="PLD phosphodiesterase" evidence="17">
    <location>
        <begin position="383"/>
        <end position="410"/>
    </location>
</feature>
<keyword evidence="9" id="KW-0677">Repeat</keyword>
<accession>A0A1H9PGI7</accession>
<reference evidence="18 19" key="1">
    <citation type="submission" date="2016-10" db="EMBL/GenBank/DDBJ databases">
        <authorList>
            <person name="de Groot N.N."/>
        </authorList>
    </citation>
    <scope>NUCLEOTIDE SEQUENCE [LARGE SCALE GENOMIC DNA]</scope>
    <source>
        <strain evidence="18 19">DSM 23042</strain>
    </source>
</reference>
<keyword evidence="6" id="KW-0964">Secreted</keyword>
<dbReference type="GO" id="GO:0008808">
    <property type="term" value="F:cardiolipin synthase activity"/>
    <property type="evidence" value="ECO:0007669"/>
    <property type="project" value="UniProtKB-UniRule"/>
</dbReference>
<evidence type="ECO:0000256" key="9">
    <source>
        <dbReference type="ARBA" id="ARBA00022737"/>
    </source>
</evidence>
<sequence>MTAIWPLLLGVAALGIVAFCSWRAVASARTPQGAIAWVIFLLAAPWFGVPAYVIFGHHKLRAYTEARRRSRELTRQLAAQAQDYPPRDDARQRLIAFARMGKMPIVGGNDAGLLIDGEETFEAIFEAIEGARRYVCVQFYTIVDDAVGQALADRLVAAAERGVTVRVIYDGVGSYGLSRGYRQRLTDAGIRILDPRAARGPTSRLQINFRNHRKTVIVDGETGFMGGLNVSETYLGRNPAYGVWRDTHLRLRGPIVSQLQLVFAEDWHWATGESLADAMGWHPGIDPAGMTGLLVPMGPGDDMDTGALFFFSAITGARNRVWIASPYFVPDIDTLTALSDAALRGCDVRLIVPDTVDHYLPWLAAFAFFDEVRRAGVKVHRYQQGFMHQKVVLVDDDIAAVGTANFDNRSFRLNFETMAVMHDAAFAREVETMLTADLKECTLLEQSLAEQPLPIAIGAPLARLLAPVL</sequence>
<dbReference type="CDD" id="cd09155">
    <property type="entry name" value="PLDc_PaCLS_like_1"/>
    <property type="match status" value="1"/>
</dbReference>
<evidence type="ECO:0000256" key="13">
    <source>
        <dbReference type="ARBA" id="ARBA00023209"/>
    </source>
</evidence>
<dbReference type="SUPFAM" id="SSF56024">
    <property type="entry name" value="Phospholipase D/nuclease"/>
    <property type="match status" value="2"/>
</dbReference>
<dbReference type="PANTHER" id="PTHR21248">
    <property type="entry name" value="CARDIOLIPIN SYNTHASE"/>
    <property type="match status" value="1"/>
</dbReference>
<evidence type="ECO:0000256" key="6">
    <source>
        <dbReference type="ARBA" id="ARBA00022525"/>
    </source>
</evidence>
<keyword evidence="8 16" id="KW-0812">Transmembrane</keyword>
<dbReference type="PROSITE" id="PS50035">
    <property type="entry name" value="PLD"/>
    <property type="match status" value="2"/>
</dbReference>
<evidence type="ECO:0000313" key="18">
    <source>
        <dbReference type="EMBL" id="SER47267.1"/>
    </source>
</evidence>
<proteinExistence type="predicted"/>
<evidence type="ECO:0000256" key="5">
    <source>
        <dbReference type="ARBA" id="ARBA00022516"/>
    </source>
</evidence>
<dbReference type="Pfam" id="PF13091">
    <property type="entry name" value="PLDc_2"/>
    <property type="match status" value="2"/>
</dbReference>
<gene>
    <name evidence="18" type="ORF">SAMN04490244_101171</name>
</gene>
<comment type="subcellular location">
    <subcellularLocation>
        <location evidence="3">Cell membrane</location>
        <topology evidence="3">Multi-pass membrane protein</topology>
    </subcellularLocation>
    <subcellularLocation>
        <location evidence="2">Secreted</location>
    </subcellularLocation>
</comment>
<dbReference type="InterPro" id="IPR025202">
    <property type="entry name" value="PLD-like_dom"/>
</dbReference>
<dbReference type="EMBL" id="FOGU01000001">
    <property type="protein sequence ID" value="SER47267.1"/>
    <property type="molecule type" value="Genomic_DNA"/>
</dbReference>
<evidence type="ECO:0000259" key="17">
    <source>
        <dbReference type="PROSITE" id="PS50035"/>
    </source>
</evidence>
<dbReference type="GO" id="GO:0005576">
    <property type="term" value="C:extracellular region"/>
    <property type="evidence" value="ECO:0007669"/>
    <property type="project" value="UniProtKB-SubCell"/>
</dbReference>
<keyword evidence="5" id="KW-0444">Lipid biosynthesis</keyword>
<dbReference type="Proteomes" id="UP000198885">
    <property type="component" value="Unassembled WGS sequence"/>
</dbReference>
<dbReference type="SMART" id="SM00155">
    <property type="entry name" value="PLDc"/>
    <property type="match status" value="2"/>
</dbReference>
<dbReference type="GO" id="GO:0005886">
    <property type="term" value="C:plasma membrane"/>
    <property type="evidence" value="ECO:0007669"/>
    <property type="project" value="UniProtKB-SubCell"/>
</dbReference>
<evidence type="ECO:0000256" key="12">
    <source>
        <dbReference type="ARBA" id="ARBA00023136"/>
    </source>
</evidence>
<dbReference type="STRING" id="641238.SAMN04490244_101171"/>
<keyword evidence="4" id="KW-1003">Cell membrane</keyword>
<evidence type="ECO:0000256" key="11">
    <source>
        <dbReference type="ARBA" id="ARBA00023098"/>
    </source>
</evidence>
<dbReference type="PANTHER" id="PTHR21248:SF22">
    <property type="entry name" value="PHOSPHOLIPASE D"/>
    <property type="match status" value="1"/>
</dbReference>
<dbReference type="OrthoDB" id="9762009at2"/>
<dbReference type="RefSeq" id="WP_092686987.1">
    <property type="nucleotide sequence ID" value="NZ_CBDDGO010000004.1"/>
</dbReference>
<keyword evidence="13" id="KW-0594">Phospholipid biosynthesis</keyword>
<evidence type="ECO:0000256" key="4">
    <source>
        <dbReference type="ARBA" id="ARBA00022475"/>
    </source>
</evidence>
<evidence type="ECO:0000256" key="2">
    <source>
        <dbReference type="ARBA" id="ARBA00004613"/>
    </source>
</evidence>
<keyword evidence="11" id="KW-0443">Lipid metabolism</keyword>
<evidence type="ECO:0000256" key="3">
    <source>
        <dbReference type="ARBA" id="ARBA00004651"/>
    </source>
</evidence>
<dbReference type="InterPro" id="IPR001736">
    <property type="entry name" value="PLipase_D/transphosphatidylase"/>
</dbReference>
<evidence type="ECO:0000256" key="8">
    <source>
        <dbReference type="ARBA" id="ARBA00022692"/>
    </source>
</evidence>
<dbReference type="InterPro" id="IPR027379">
    <property type="entry name" value="CLS_N"/>
</dbReference>
<evidence type="ECO:0000256" key="14">
    <source>
        <dbReference type="ARBA" id="ARBA00023264"/>
    </source>
</evidence>
<evidence type="ECO:0000256" key="7">
    <source>
        <dbReference type="ARBA" id="ARBA00022679"/>
    </source>
</evidence>
<dbReference type="AlphaFoldDB" id="A0A1H9PGI7"/>
<dbReference type="Gene3D" id="3.30.870.10">
    <property type="entry name" value="Endonuclease Chain A"/>
    <property type="match status" value="2"/>
</dbReference>
<protein>
    <recommendedName>
        <fullName evidence="15">Cardiolipin synthase</fullName>
        <ecNumber evidence="15">2.7.8.-</ecNumber>
    </recommendedName>
</protein>
<evidence type="ECO:0000256" key="15">
    <source>
        <dbReference type="NCBIfam" id="TIGR04265"/>
    </source>
</evidence>
<keyword evidence="12 16" id="KW-0472">Membrane</keyword>
<keyword evidence="10 16" id="KW-1133">Transmembrane helix</keyword>
<keyword evidence="14" id="KW-1208">Phospholipid metabolism</keyword>
<dbReference type="Pfam" id="PF13396">
    <property type="entry name" value="PLDc_N"/>
    <property type="match status" value="1"/>
</dbReference>
<evidence type="ECO:0000256" key="10">
    <source>
        <dbReference type="ARBA" id="ARBA00022989"/>
    </source>
</evidence>